<dbReference type="Proteomes" id="UP000018144">
    <property type="component" value="Unassembled WGS sequence"/>
</dbReference>
<dbReference type="EMBL" id="HF936073">
    <property type="protein sequence ID" value="CCX14910.1"/>
    <property type="molecule type" value="Genomic_DNA"/>
</dbReference>
<dbReference type="OrthoDB" id="5424391at2759"/>
<organism evidence="1 2">
    <name type="scientific">Pyronema omphalodes (strain CBS 100304)</name>
    <name type="common">Pyronema confluens</name>
    <dbReference type="NCBI Taxonomy" id="1076935"/>
    <lineage>
        <taxon>Eukaryota</taxon>
        <taxon>Fungi</taxon>
        <taxon>Dikarya</taxon>
        <taxon>Ascomycota</taxon>
        <taxon>Pezizomycotina</taxon>
        <taxon>Pezizomycetes</taxon>
        <taxon>Pezizales</taxon>
        <taxon>Pyronemataceae</taxon>
        <taxon>Pyronema</taxon>
    </lineage>
</organism>
<proteinExistence type="predicted"/>
<accession>U4LA62</accession>
<dbReference type="OMA" id="CAEREDW"/>
<evidence type="ECO:0000313" key="2">
    <source>
        <dbReference type="Proteomes" id="UP000018144"/>
    </source>
</evidence>
<gene>
    <name evidence="1" type="ORF">PCON_01136</name>
</gene>
<evidence type="ECO:0000313" key="1">
    <source>
        <dbReference type="EMBL" id="CCX14910.1"/>
    </source>
</evidence>
<reference evidence="1 2" key="1">
    <citation type="journal article" date="2013" name="PLoS Genet.">
        <title>The genome and development-dependent transcriptomes of Pyronema confluens: a window into fungal evolution.</title>
        <authorList>
            <person name="Traeger S."/>
            <person name="Altegoer F."/>
            <person name="Freitag M."/>
            <person name="Gabaldon T."/>
            <person name="Kempken F."/>
            <person name="Kumar A."/>
            <person name="Marcet-Houben M."/>
            <person name="Poggeler S."/>
            <person name="Stajich J.E."/>
            <person name="Nowrousian M."/>
        </authorList>
    </citation>
    <scope>NUCLEOTIDE SEQUENCE [LARGE SCALE GENOMIC DNA]</scope>
    <source>
        <strain evidence="2">CBS 100304</strain>
        <tissue evidence="1">Vegetative mycelium</tissue>
    </source>
</reference>
<protein>
    <submittedName>
        <fullName evidence="1">Uncharacterized protein</fullName>
    </submittedName>
</protein>
<name>U4LA62_PYROM</name>
<dbReference type="AlphaFoldDB" id="U4LA62"/>
<keyword evidence="2" id="KW-1185">Reference proteome</keyword>
<sequence length="387" mass="43188">MNPSPRPALLASRAALRKFTSILQPPMPLTERESDKLLRTVQESFRQKLAASTESTDPISSAYTPSAHLSSVLKMAPFTPSPEEARQQREARIKRYLVDPISVFEEHVALGTATVDLARSCLARYNDAASTEKGGERVLKGLLEAGLLEMPQHFIRNTALSYNLITALMREGKQGLLVKWTLTEDPTAVKKFVHHVERTFGLERAAEVFFAFYERVIEEKGVSTVLGVAGRELCKSAKRGGMSEEKFKRLMETSQFWALSQAENAMIQLRFGGNVAPGIQFFKKADQNPESFWTELPEKRRQKMTQLGIELAQACLAQEKVKEAIGISKIVSKRFADLLGGSISASAEDRAEHDLHARGEAVEHLEVFREMFKDILPKEEKLAGTVV</sequence>